<gene>
    <name evidence="2" type="ORF">PTKU64_09320</name>
</gene>
<evidence type="ECO:0000313" key="2">
    <source>
        <dbReference type="EMBL" id="BCZ77257.1"/>
    </source>
</evidence>
<keyword evidence="1" id="KW-1133">Transmembrane helix</keyword>
<feature type="transmembrane region" description="Helical" evidence="1">
    <location>
        <begin position="55"/>
        <end position="79"/>
    </location>
</feature>
<reference evidence="2 3" key="1">
    <citation type="journal article" date="2022" name="Front. Microbiol.">
        <title>Identification and characterization of a novel class of self-sufficient cytochrome P450 hydroxylase involved in cyclohexanecarboxylate degradation in Paraburkholderia terrae strain KU-64.</title>
        <authorList>
            <person name="Yamamoto T."/>
            <person name="Hasegawa Y."/>
            <person name="Iwaki H."/>
        </authorList>
    </citation>
    <scope>NUCLEOTIDE SEQUENCE [LARGE SCALE GENOMIC DNA]</scope>
    <source>
        <strain evidence="2 3">KU-64</strain>
    </source>
</reference>
<dbReference type="EMBL" id="AP024955">
    <property type="protein sequence ID" value="BCZ77257.1"/>
    <property type="molecule type" value="Genomic_DNA"/>
</dbReference>
<keyword evidence="1" id="KW-0812">Transmembrane</keyword>
<sequence>MRLLLMDLSFALQFFAAMLTLICVVLGTIVMRVDPAPMPTIVRIHGLHRSRWPCAVTRAGLVCVLASFLLLIAGCYLLLTM</sequence>
<proteinExistence type="predicted"/>
<keyword evidence="1" id="KW-0472">Membrane</keyword>
<feature type="transmembrane region" description="Helical" evidence="1">
    <location>
        <begin position="12"/>
        <end position="34"/>
    </location>
</feature>
<keyword evidence="3" id="KW-1185">Reference proteome</keyword>
<organism evidence="2 3">
    <name type="scientific">Paraburkholderia terrae</name>
    <dbReference type="NCBI Taxonomy" id="311230"/>
    <lineage>
        <taxon>Bacteria</taxon>
        <taxon>Pseudomonadati</taxon>
        <taxon>Pseudomonadota</taxon>
        <taxon>Betaproteobacteria</taxon>
        <taxon>Burkholderiales</taxon>
        <taxon>Burkholderiaceae</taxon>
        <taxon>Paraburkholderia</taxon>
    </lineage>
</organism>
<protein>
    <submittedName>
        <fullName evidence="2">Uncharacterized protein</fullName>
    </submittedName>
</protein>
<evidence type="ECO:0000256" key="1">
    <source>
        <dbReference type="SAM" id="Phobius"/>
    </source>
</evidence>
<dbReference type="Proteomes" id="UP001319874">
    <property type="component" value="Chromosome 1"/>
</dbReference>
<name>A0ABM7TED3_9BURK</name>
<accession>A0ABM7TED3</accession>
<evidence type="ECO:0000313" key="3">
    <source>
        <dbReference type="Proteomes" id="UP001319874"/>
    </source>
</evidence>